<keyword evidence="2" id="KW-0342">GTP-binding</keyword>
<dbReference type="InterPro" id="IPR001806">
    <property type="entry name" value="Small_GTPase"/>
</dbReference>
<evidence type="ECO:0000256" key="1">
    <source>
        <dbReference type="ARBA" id="ARBA00022741"/>
    </source>
</evidence>
<evidence type="ECO:0000256" key="2">
    <source>
        <dbReference type="ARBA" id="ARBA00023134"/>
    </source>
</evidence>
<dbReference type="NCBIfam" id="TIGR00231">
    <property type="entry name" value="small_GTP"/>
    <property type="match status" value="1"/>
</dbReference>
<dbReference type="Gene3D" id="3.40.50.300">
    <property type="entry name" value="P-loop containing nucleotide triphosphate hydrolases"/>
    <property type="match status" value="1"/>
</dbReference>
<organism evidence="3 4">
    <name type="scientific">Parascaris univalens</name>
    <name type="common">Nematode worm</name>
    <dbReference type="NCBI Taxonomy" id="6257"/>
    <lineage>
        <taxon>Eukaryota</taxon>
        <taxon>Metazoa</taxon>
        <taxon>Ecdysozoa</taxon>
        <taxon>Nematoda</taxon>
        <taxon>Chromadorea</taxon>
        <taxon>Rhabditida</taxon>
        <taxon>Spirurina</taxon>
        <taxon>Ascaridomorpha</taxon>
        <taxon>Ascaridoidea</taxon>
        <taxon>Ascarididae</taxon>
        <taxon>Parascaris</taxon>
    </lineage>
</organism>
<dbReference type="WBParaSite" id="PgR018_g001_t02">
    <property type="protein sequence ID" value="PgR018_g001_t02"/>
    <property type="gene ID" value="PgR018_g001"/>
</dbReference>
<dbReference type="PANTHER" id="PTHR24072">
    <property type="entry name" value="RHO FAMILY GTPASE"/>
    <property type="match status" value="1"/>
</dbReference>
<dbReference type="Proteomes" id="UP000887569">
    <property type="component" value="Unplaced"/>
</dbReference>
<dbReference type="GO" id="GO:0007264">
    <property type="term" value="P:small GTPase-mediated signal transduction"/>
    <property type="evidence" value="ECO:0007669"/>
    <property type="project" value="InterPro"/>
</dbReference>
<dbReference type="PRINTS" id="PR00449">
    <property type="entry name" value="RASTRNSFRMNG"/>
</dbReference>
<dbReference type="SUPFAM" id="SSF52540">
    <property type="entry name" value="P-loop containing nucleoside triphosphate hydrolases"/>
    <property type="match status" value="1"/>
</dbReference>
<dbReference type="InterPro" id="IPR003578">
    <property type="entry name" value="Small_GTPase_Rho"/>
</dbReference>
<proteinExistence type="predicted"/>
<dbReference type="SMART" id="SM00174">
    <property type="entry name" value="RHO"/>
    <property type="match status" value="1"/>
</dbReference>
<dbReference type="PROSITE" id="PS51419">
    <property type="entry name" value="RAB"/>
    <property type="match status" value="1"/>
</dbReference>
<keyword evidence="3" id="KW-1185">Reference proteome</keyword>
<sequence length="203" mass="23533">MGIFSRSSTKSVEYHIQVNLLGNSGTGKSSLLMSYMKGHYVPVETPTIHEQHKLLVRYGKWHLALLINDSSGMPLNHCVRRYNYKYADVFIVCYAVDNPDSFNDIPKWVREIHSTVGNVPIVLVALKDDLRNNVAIEEKLESEGESIITFKRGETAFKALRQFNHCLQNNSEQRLPKKSDRIVRKRQSRWKNNIRFKEDNVKQ</sequence>
<dbReference type="InterPro" id="IPR027417">
    <property type="entry name" value="P-loop_NTPase"/>
</dbReference>
<keyword evidence="1" id="KW-0547">Nucleotide-binding</keyword>
<dbReference type="InterPro" id="IPR005225">
    <property type="entry name" value="Small_GTP-bd"/>
</dbReference>
<name>A0A915AYQ1_PARUN</name>
<evidence type="ECO:0000313" key="4">
    <source>
        <dbReference type="WBParaSite" id="PgR018_g001_t02"/>
    </source>
</evidence>
<dbReference type="GO" id="GO:0005525">
    <property type="term" value="F:GTP binding"/>
    <property type="evidence" value="ECO:0007669"/>
    <property type="project" value="UniProtKB-KW"/>
</dbReference>
<evidence type="ECO:0000313" key="3">
    <source>
        <dbReference type="Proteomes" id="UP000887569"/>
    </source>
</evidence>
<dbReference type="Pfam" id="PF00071">
    <property type="entry name" value="Ras"/>
    <property type="match status" value="1"/>
</dbReference>
<dbReference type="SMART" id="SM00173">
    <property type="entry name" value="RAS"/>
    <property type="match status" value="1"/>
</dbReference>
<dbReference type="SMART" id="SM00175">
    <property type="entry name" value="RAB"/>
    <property type="match status" value="1"/>
</dbReference>
<accession>A0A915AYQ1</accession>
<dbReference type="AlphaFoldDB" id="A0A915AYQ1"/>
<protein>
    <submittedName>
        <fullName evidence="4">Uncharacterized protein</fullName>
    </submittedName>
</protein>
<dbReference type="GO" id="GO:0003924">
    <property type="term" value="F:GTPase activity"/>
    <property type="evidence" value="ECO:0007669"/>
    <property type="project" value="InterPro"/>
</dbReference>
<reference evidence="4" key="1">
    <citation type="submission" date="2022-11" db="UniProtKB">
        <authorList>
            <consortium name="WormBaseParasite"/>
        </authorList>
    </citation>
    <scope>IDENTIFICATION</scope>
</reference>